<dbReference type="AlphaFoldDB" id="A0A1P8YXS7"/>
<accession>A0A1P8YXS7</accession>
<feature type="domain" description="FAD/NAD(P)-binding" evidence="5">
    <location>
        <begin position="30"/>
        <end position="179"/>
    </location>
</feature>
<keyword evidence="4" id="KW-0732">Signal</keyword>
<dbReference type="InterPro" id="IPR036188">
    <property type="entry name" value="FAD/NAD-bd_sf"/>
</dbReference>
<evidence type="ECO:0000256" key="1">
    <source>
        <dbReference type="ARBA" id="ARBA00009333"/>
    </source>
</evidence>
<evidence type="ECO:0000256" key="2">
    <source>
        <dbReference type="ARBA" id="ARBA00022630"/>
    </source>
</evidence>
<dbReference type="Pfam" id="PF07992">
    <property type="entry name" value="Pyr_redox_2"/>
    <property type="match status" value="1"/>
</dbReference>
<evidence type="ECO:0000259" key="5">
    <source>
        <dbReference type="Pfam" id="PF07992"/>
    </source>
</evidence>
<reference evidence="7" key="3">
    <citation type="journal article" date="2022" name="Microb. Genom.">
        <title>A chromosome-scale genome assembly of the tomato pathogen Cladosporium fulvum reveals a compartmentalized genome architecture and the presence of a dispensable chromosome.</title>
        <authorList>
            <person name="Zaccaron A.Z."/>
            <person name="Chen L.H."/>
            <person name="Samaras A."/>
            <person name="Stergiopoulos I."/>
        </authorList>
    </citation>
    <scope>NUCLEOTIDE SEQUENCE</scope>
    <source>
        <strain evidence="7">Race5_Kim</strain>
    </source>
</reference>
<dbReference type="Proteomes" id="UP000756132">
    <property type="component" value="Chromosome 11"/>
</dbReference>
<reference evidence="6" key="1">
    <citation type="submission" date="2016-10" db="EMBL/GenBank/DDBJ databases">
        <title>Novel effectors identified in the apoplast of Cladosporium fulvum-infected tomato.</title>
        <authorList>
            <person name="Mesarich C.H."/>
            <person name="de Wit P.J.G.M."/>
        </authorList>
    </citation>
    <scope>NUCLEOTIDE SEQUENCE</scope>
    <source>
        <strain evidence="6">0WU</strain>
    </source>
</reference>
<sequence length="404" mass="43718">MWSSSFLGLCLLAVSAAAAPSLAPAVKADYDAIIVGGGPAGLAAASGLGRVRRDVLLVDSGEYRNDPTRHAHDISGFDGVTPAWLRFAARQQVEDYGTIAMVNGTVTDIEPAQTPSATTLFTVSITYPDNKPVTFTARKVVLGTGMRDILPQTPGIEENWGKGIYWCPWCDGHEHADQPLGILADLPSAVTSVREILTLNTDIVLFVNGTDTPEERQKAETSFPGWETYLQLHDVKIENRTMSNLTRLRDGATPFADPSLPTHPEHDLFQVDFEGGGEPILRNAFFADFPSEQKSTIGQDAGVQLLGTKLSANGSQGLSTNIAGIYAIGDANSDNVTNVPHAFFTGKRTAVFLHVQLERENSVAQIAGGRVLPRPRKREVESERALWARMNVEGDVTYAGEFDR</sequence>
<evidence type="ECO:0000313" key="6">
    <source>
        <dbReference type="EMBL" id="AQA29316.1"/>
    </source>
</evidence>
<feature type="signal peptide" evidence="4">
    <location>
        <begin position="1"/>
        <end position="18"/>
    </location>
</feature>
<dbReference type="EMBL" id="KX943145">
    <property type="protein sequence ID" value="AQA29316.1"/>
    <property type="molecule type" value="Genomic_DNA"/>
</dbReference>
<dbReference type="InterPro" id="IPR050097">
    <property type="entry name" value="Ferredoxin-NADP_redctase_2"/>
</dbReference>
<evidence type="ECO:0000256" key="4">
    <source>
        <dbReference type="SAM" id="SignalP"/>
    </source>
</evidence>
<dbReference type="GO" id="GO:0016491">
    <property type="term" value="F:oxidoreductase activity"/>
    <property type="evidence" value="ECO:0007669"/>
    <property type="project" value="UniProtKB-KW"/>
</dbReference>
<dbReference type="SUPFAM" id="SSF51905">
    <property type="entry name" value="FAD/NAD(P)-binding domain"/>
    <property type="match status" value="1"/>
</dbReference>
<dbReference type="PANTHER" id="PTHR48105">
    <property type="entry name" value="THIOREDOXIN REDUCTASE 1-RELATED-RELATED"/>
    <property type="match status" value="1"/>
</dbReference>
<dbReference type="GeneID" id="71993169"/>
<dbReference type="Gene3D" id="3.50.50.60">
    <property type="entry name" value="FAD/NAD(P)-binding domain"/>
    <property type="match status" value="2"/>
</dbReference>
<dbReference type="KEGG" id="ffu:CLAFUR5_13291"/>
<keyword evidence="3" id="KW-0560">Oxidoreductase</keyword>
<dbReference type="InterPro" id="IPR023753">
    <property type="entry name" value="FAD/NAD-binding_dom"/>
</dbReference>
<gene>
    <name evidence="7" type="ORF">CLAFUR5_13291</name>
</gene>
<name>A0A1P8YXS7_PASFU</name>
<reference evidence="7" key="2">
    <citation type="submission" date="2021-12" db="EMBL/GenBank/DDBJ databases">
        <authorList>
            <person name="Zaccaron A."/>
            <person name="Stergiopoulos I."/>
        </authorList>
    </citation>
    <scope>NUCLEOTIDE SEQUENCE</scope>
    <source>
        <strain evidence="7">Race5_Kim</strain>
    </source>
</reference>
<proteinExistence type="inferred from homology"/>
<feature type="chain" id="PRO_5040671800" evidence="4">
    <location>
        <begin position="19"/>
        <end position="404"/>
    </location>
</feature>
<dbReference type="OrthoDB" id="10260355at2759"/>
<keyword evidence="2" id="KW-0285">Flavoprotein</keyword>
<protein>
    <submittedName>
        <fullName evidence="7">Thioredoxin reductase</fullName>
    </submittedName>
</protein>
<dbReference type="GO" id="GO:0097237">
    <property type="term" value="P:cellular response to toxic substance"/>
    <property type="evidence" value="ECO:0007669"/>
    <property type="project" value="UniProtKB-ARBA"/>
</dbReference>
<evidence type="ECO:0000313" key="7">
    <source>
        <dbReference type="EMBL" id="UJO24093.1"/>
    </source>
</evidence>
<dbReference type="EMBL" id="CP090173">
    <property type="protein sequence ID" value="UJO24093.1"/>
    <property type="molecule type" value="Genomic_DNA"/>
</dbReference>
<comment type="similarity">
    <text evidence="1">Belongs to the class-II pyridine nucleotide-disulfide oxidoreductase family.</text>
</comment>
<dbReference type="PRINTS" id="PR00368">
    <property type="entry name" value="FADPNR"/>
</dbReference>
<dbReference type="RefSeq" id="XP_047768459.1">
    <property type="nucleotide sequence ID" value="XM_047912439.1"/>
</dbReference>
<keyword evidence="8" id="KW-1185">Reference proteome</keyword>
<dbReference type="OMA" id="AAIWIHK"/>
<organism evidence="6">
    <name type="scientific">Passalora fulva</name>
    <name type="common">Tomato leaf mold</name>
    <name type="synonym">Cladosporium fulvum</name>
    <dbReference type="NCBI Taxonomy" id="5499"/>
    <lineage>
        <taxon>Eukaryota</taxon>
        <taxon>Fungi</taxon>
        <taxon>Dikarya</taxon>
        <taxon>Ascomycota</taxon>
        <taxon>Pezizomycotina</taxon>
        <taxon>Dothideomycetes</taxon>
        <taxon>Dothideomycetidae</taxon>
        <taxon>Mycosphaerellales</taxon>
        <taxon>Mycosphaerellaceae</taxon>
        <taxon>Fulvia</taxon>
    </lineage>
</organism>
<evidence type="ECO:0000256" key="3">
    <source>
        <dbReference type="ARBA" id="ARBA00023002"/>
    </source>
</evidence>
<dbReference type="PRINTS" id="PR00469">
    <property type="entry name" value="PNDRDTASEII"/>
</dbReference>
<evidence type="ECO:0000313" key="8">
    <source>
        <dbReference type="Proteomes" id="UP000756132"/>
    </source>
</evidence>